<comment type="cofactor">
    <cofactor evidence="1">
        <name>[4Fe-4S] cluster</name>
        <dbReference type="ChEBI" id="CHEBI:49883"/>
    </cofactor>
</comment>
<keyword evidence="6" id="KW-0411">Iron-sulfur</keyword>
<organism evidence="8">
    <name type="scientific">Tolypothrix bouteillei VB521301</name>
    <dbReference type="NCBI Taxonomy" id="1479485"/>
    <lineage>
        <taxon>Bacteria</taxon>
        <taxon>Bacillati</taxon>
        <taxon>Cyanobacteriota</taxon>
        <taxon>Cyanophyceae</taxon>
        <taxon>Nostocales</taxon>
        <taxon>Tolypothrichaceae</taxon>
        <taxon>Tolypothrix</taxon>
    </lineage>
</organism>
<evidence type="ECO:0000313" key="8">
    <source>
        <dbReference type="EMBL" id="KIE12603.1"/>
    </source>
</evidence>
<dbReference type="EMBL" id="JHEG02000026">
    <property type="protein sequence ID" value="KIE12603.1"/>
    <property type="molecule type" value="Genomic_DNA"/>
</dbReference>
<dbReference type="InterPro" id="IPR023885">
    <property type="entry name" value="4Fe4S-binding_SPASM_dom"/>
</dbReference>
<dbReference type="InterPro" id="IPR007197">
    <property type="entry name" value="rSAM"/>
</dbReference>
<keyword evidence="5" id="KW-0408">Iron</keyword>
<dbReference type="InterPro" id="IPR058240">
    <property type="entry name" value="rSAM_sf"/>
</dbReference>
<protein>
    <submittedName>
        <fullName evidence="8">Radical SAM protein</fullName>
    </submittedName>
</protein>
<dbReference type="InterPro" id="IPR013785">
    <property type="entry name" value="Aldolase_TIM"/>
</dbReference>
<evidence type="ECO:0000256" key="2">
    <source>
        <dbReference type="ARBA" id="ARBA00022485"/>
    </source>
</evidence>
<feature type="domain" description="Radical SAM core" evidence="7">
    <location>
        <begin position="133"/>
        <end position="361"/>
    </location>
</feature>
<reference evidence="8" key="1">
    <citation type="journal article" date="2015" name="Genome Announc.">
        <title>Draft Genome Sequence of Tolypothrix boutellei Strain VB521301.</title>
        <authorList>
            <person name="Chandrababunaidu M.M."/>
            <person name="Singh D."/>
            <person name="Sen D."/>
            <person name="Bhan S."/>
            <person name="Das S."/>
            <person name="Gupta A."/>
            <person name="Adhikary S.P."/>
            <person name="Tripathy S."/>
        </authorList>
    </citation>
    <scope>NUCLEOTIDE SEQUENCE</scope>
    <source>
        <strain evidence="8">VB521301</strain>
    </source>
</reference>
<dbReference type="SFLD" id="SFLDS00029">
    <property type="entry name" value="Radical_SAM"/>
    <property type="match status" value="1"/>
</dbReference>
<dbReference type="CDD" id="cd21109">
    <property type="entry name" value="SPASM"/>
    <property type="match status" value="1"/>
</dbReference>
<dbReference type="Pfam" id="PF04055">
    <property type="entry name" value="Radical_SAM"/>
    <property type="match status" value="1"/>
</dbReference>
<dbReference type="PROSITE" id="PS51918">
    <property type="entry name" value="RADICAL_SAM"/>
    <property type="match status" value="1"/>
</dbReference>
<dbReference type="PANTHER" id="PTHR11228:SF7">
    <property type="entry name" value="PQQA PEPTIDE CYCLASE"/>
    <property type="match status" value="1"/>
</dbReference>
<dbReference type="GO" id="GO:0003824">
    <property type="term" value="F:catalytic activity"/>
    <property type="evidence" value="ECO:0007669"/>
    <property type="project" value="InterPro"/>
</dbReference>
<dbReference type="AlphaFoldDB" id="A0A0C1RAA9"/>
<accession>A0A0C1RAA9</accession>
<dbReference type="PANTHER" id="PTHR11228">
    <property type="entry name" value="RADICAL SAM DOMAIN PROTEIN"/>
    <property type="match status" value="1"/>
</dbReference>
<dbReference type="OrthoDB" id="9782387at2"/>
<comment type="caution">
    <text evidence="8">The sequence shown here is derived from an EMBL/GenBank/DDBJ whole genome shotgun (WGS) entry which is preliminary data.</text>
</comment>
<proteinExistence type="predicted"/>
<evidence type="ECO:0000256" key="4">
    <source>
        <dbReference type="ARBA" id="ARBA00022723"/>
    </source>
</evidence>
<evidence type="ECO:0000256" key="1">
    <source>
        <dbReference type="ARBA" id="ARBA00001966"/>
    </source>
</evidence>
<sequence length="477" mass="54998">MIIKDSQKMLPSQIKFEGEMGNMILEIPPHNIPLHPKSIEKLFATIKSGEQAVAFRPFIPIASDLGLCPHYPTLAYLYPQKLNHNDEDIEKQLLQKSGKITQNTLDAFNQFTLISQIDIEEQLHYFGDFYGIAAKPSYIRVAVSNTCNLKCVMCPYHSTSLKLTHTTDFFKSNKEMSWEMMERLARDCGEAKIMIILGNIEEPMLHPNLIKFVELCRQKGVPGVHLTTNGQLLNENRARSLLKAGLTSIDISIDAADPDTYLKIRGADLKRVETNVFNFLKLRDELDVPCYVRTSFVRNQNVTLDEEERFRERWLAKADGVFINNVAQYKENNTRLDKTNETVQASLKHYLKEAQGRWPCLFPFTEMAVLPDGRIYYCVETLFRLGFDRTLESLGDYNQQTLQEIWHGELFKQLRRDLLLNQLEYRSACKSCKLWMAQVLSRESKNGLEVMTSTVTEIYHSGFRQQRTENGEQKSSN</sequence>
<gene>
    <name evidence="8" type="ORF">DA73_0208860</name>
</gene>
<keyword evidence="2" id="KW-0004">4Fe-4S</keyword>
<keyword evidence="3" id="KW-0949">S-adenosyl-L-methionine</keyword>
<dbReference type="InterPro" id="IPR050377">
    <property type="entry name" value="Radical_SAM_PqqE_MftC-like"/>
</dbReference>
<dbReference type="Gene3D" id="3.20.20.70">
    <property type="entry name" value="Aldolase class I"/>
    <property type="match status" value="1"/>
</dbReference>
<dbReference type="SUPFAM" id="SSF102114">
    <property type="entry name" value="Radical SAM enzymes"/>
    <property type="match status" value="1"/>
</dbReference>
<dbReference type="CDD" id="cd01335">
    <property type="entry name" value="Radical_SAM"/>
    <property type="match status" value="1"/>
</dbReference>
<dbReference type="SFLD" id="SFLDG01387">
    <property type="entry name" value="BtrN-like_SPASM_domain_contain"/>
    <property type="match status" value="1"/>
</dbReference>
<dbReference type="InterPro" id="IPR034391">
    <property type="entry name" value="AdoMet-like_SPASM_containing"/>
</dbReference>
<evidence type="ECO:0000256" key="5">
    <source>
        <dbReference type="ARBA" id="ARBA00023004"/>
    </source>
</evidence>
<evidence type="ECO:0000256" key="6">
    <source>
        <dbReference type="ARBA" id="ARBA00023014"/>
    </source>
</evidence>
<evidence type="ECO:0000259" key="7">
    <source>
        <dbReference type="PROSITE" id="PS51918"/>
    </source>
</evidence>
<dbReference type="STRING" id="1479485.DA73_0208860"/>
<keyword evidence="4" id="KW-0479">Metal-binding</keyword>
<dbReference type="GO" id="GO:0046872">
    <property type="term" value="F:metal ion binding"/>
    <property type="evidence" value="ECO:0007669"/>
    <property type="project" value="UniProtKB-KW"/>
</dbReference>
<name>A0A0C1RAA9_9CYAN</name>
<dbReference type="SFLD" id="SFLDG01067">
    <property type="entry name" value="SPASM/twitch_domain_containing"/>
    <property type="match status" value="1"/>
</dbReference>
<dbReference type="GO" id="GO:0051536">
    <property type="term" value="F:iron-sulfur cluster binding"/>
    <property type="evidence" value="ECO:0007669"/>
    <property type="project" value="UniProtKB-KW"/>
</dbReference>
<evidence type="ECO:0000256" key="3">
    <source>
        <dbReference type="ARBA" id="ARBA00022691"/>
    </source>
</evidence>
<dbReference type="Pfam" id="PF13186">
    <property type="entry name" value="SPASM"/>
    <property type="match status" value="1"/>
</dbReference>